<proteinExistence type="predicted"/>
<accession>A0A0A9E4A0</accession>
<reference evidence="1" key="1">
    <citation type="submission" date="2014-09" db="EMBL/GenBank/DDBJ databases">
        <authorList>
            <person name="Magalhaes I.L.F."/>
            <person name="Oliveira U."/>
            <person name="Santos F.R."/>
            <person name="Vidigal T.H.D.A."/>
            <person name="Brescovit A.D."/>
            <person name="Santos A.J."/>
        </authorList>
    </citation>
    <scope>NUCLEOTIDE SEQUENCE</scope>
    <source>
        <tissue evidence="1">Shoot tissue taken approximately 20 cm above the soil surface</tissue>
    </source>
</reference>
<dbReference type="EMBL" id="GBRH01202994">
    <property type="protein sequence ID" value="JAD94901.1"/>
    <property type="molecule type" value="Transcribed_RNA"/>
</dbReference>
<dbReference type="AlphaFoldDB" id="A0A0A9E4A0"/>
<reference evidence="1" key="2">
    <citation type="journal article" date="2015" name="Data Brief">
        <title>Shoot transcriptome of the giant reed, Arundo donax.</title>
        <authorList>
            <person name="Barrero R.A."/>
            <person name="Guerrero F.D."/>
            <person name="Moolhuijzen P."/>
            <person name="Goolsby J.A."/>
            <person name="Tidwell J."/>
            <person name="Bellgard S.E."/>
            <person name="Bellgard M.I."/>
        </authorList>
    </citation>
    <scope>NUCLEOTIDE SEQUENCE</scope>
    <source>
        <tissue evidence="1">Shoot tissue taken approximately 20 cm above the soil surface</tissue>
    </source>
</reference>
<protein>
    <submittedName>
        <fullName evidence="1">Uncharacterized protein</fullName>
    </submittedName>
</protein>
<organism evidence="1">
    <name type="scientific">Arundo donax</name>
    <name type="common">Giant reed</name>
    <name type="synonym">Donax arundinaceus</name>
    <dbReference type="NCBI Taxonomy" id="35708"/>
    <lineage>
        <taxon>Eukaryota</taxon>
        <taxon>Viridiplantae</taxon>
        <taxon>Streptophyta</taxon>
        <taxon>Embryophyta</taxon>
        <taxon>Tracheophyta</taxon>
        <taxon>Spermatophyta</taxon>
        <taxon>Magnoliopsida</taxon>
        <taxon>Liliopsida</taxon>
        <taxon>Poales</taxon>
        <taxon>Poaceae</taxon>
        <taxon>PACMAD clade</taxon>
        <taxon>Arundinoideae</taxon>
        <taxon>Arundineae</taxon>
        <taxon>Arundo</taxon>
    </lineage>
</organism>
<evidence type="ECO:0000313" key="1">
    <source>
        <dbReference type="EMBL" id="JAD94901.1"/>
    </source>
</evidence>
<name>A0A0A9E4A0_ARUDO</name>
<sequence length="88" mass="8951">MPASSLVASFSNLMGDLDETFPPSIWCAGTSSLTLGLGFGARAYRLRPPSALAMVVVVVALPGSSSCCCCGHSASATSSSLDVAVRWP</sequence>